<dbReference type="EMBL" id="JAAGAA010000011">
    <property type="protein sequence ID" value="NDV13673.1"/>
    <property type="molecule type" value="Genomic_DNA"/>
</dbReference>
<dbReference type="InterPro" id="IPR039426">
    <property type="entry name" value="TonB-dep_rcpt-like"/>
</dbReference>
<keyword evidence="3 12" id="KW-0813">Transport</keyword>
<evidence type="ECO:0000256" key="11">
    <source>
        <dbReference type="ARBA" id="ARBA00023237"/>
    </source>
</evidence>
<reference evidence="18 19" key="1">
    <citation type="submission" date="2020-02" db="EMBL/GenBank/DDBJ databases">
        <authorList>
            <person name="Yang Z."/>
        </authorList>
    </citation>
    <scope>NUCLEOTIDE SEQUENCE [LARGE SCALE GENOMIC DNA]</scope>
    <source>
        <strain evidence="18 19">HX-7-9</strain>
    </source>
</reference>
<feature type="domain" description="TonB-dependent receptor-like beta-barrel" evidence="16">
    <location>
        <begin position="176"/>
        <end position="586"/>
    </location>
</feature>
<dbReference type="Proteomes" id="UP000482578">
    <property type="component" value="Unassembled WGS sequence"/>
</dbReference>
<keyword evidence="10 18" id="KW-0675">Receptor</keyword>
<feature type="chain" id="PRO_5025626701" evidence="15">
    <location>
        <begin position="22"/>
        <end position="613"/>
    </location>
</feature>
<evidence type="ECO:0000256" key="14">
    <source>
        <dbReference type="SAM" id="MobiDB-lite"/>
    </source>
</evidence>
<feature type="compositionally biased region" description="Polar residues" evidence="14">
    <location>
        <begin position="200"/>
        <end position="213"/>
    </location>
</feature>
<dbReference type="PROSITE" id="PS52016">
    <property type="entry name" value="TONB_DEPENDENT_REC_3"/>
    <property type="match status" value="1"/>
</dbReference>
<evidence type="ECO:0000256" key="9">
    <source>
        <dbReference type="ARBA" id="ARBA00023136"/>
    </source>
</evidence>
<dbReference type="Pfam" id="PF07715">
    <property type="entry name" value="Plug"/>
    <property type="match status" value="1"/>
</dbReference>
<dbReference type="Gene3D" id="2.170.130.10">
    <property type="entry name" value="TonB-dependent receptor, plug domain"/>
    <property type="match status" value="1"/>
</dbReference>
<comment type="caution">
    <text evidence="18">The sequence shown here is derived from an EMBL/GenBank/DDBJ whole genome shotgun (WGS) entry which is preliminary data.</text>
</comment>
<protein>
    <submittedName>
        <fullName evidence="18">TonB-dependent receptor</fullName>
    </submittedName>
</protein>
<evidence type="ECO:0000256" key="6">
    <source>
        <dbReference type="ARBA" id="ARBA00022729"/>
    </source>
</evidence>
<organism evidence="18 19">
    <name type="scientific">Crenobacter caeni</name>
    <dbReference type="NCBI Taxonomy" id="2705474"/>
    <lineage>
        <taxon>Bacteria</taxon>
        <taxon>Pseudomonadati</taxon>
        <taxon>Pseudomonadota</taxon>
        <taxon>Betaproteobacteria</taxon>
        <taxon>Neisseriales</taxon>
        <taxon>Neisseriaceae</taxon>
        <taxon>Crenobacter</taxon>
    </lineage>
</organism>
<evidence type="ECO:0000256" key="13">
    <source>
        <dbReference type="RuleBase" id="RU003357"/>
    </source>
</evidence>
<dbReference type="Pfam" id="PF00593">
    <property type="entry name" value="TonB_dep_Rec_b-barrel"/>
    <property type="match status" value="1"/>
</dbReference>
<dbReference type="AlphaFoldDB" id="A0A6B2KUH9"/>
<evidence type="ECO:0000256" key="15">
    <source>
        <dbReference type="SAM" id="SignalP"/>
    </source>
</evidence>
<evidence type="ECO:0000256" key="10">
    <source>
        <dbReference type="ARBA" id="ARBA00023170"/>
    </source>
</evidence>
<evidence type="ECO:0000256" key="1">
    <source>
        <dbReference type="ARBA" id="ARBA00004571"/>
    </source>
</evidence>
<dbReference type="GO" id="GO:0009279">
    <property type="term" value="C:cell outer membrane"/>
    <property type="evidence" value="ECO:0007669"/>
    <property type="project" value="UniProtKB-SubCell"/>
</dbReference>
<evidence type="ECO:0000256" key="7">
    <source>
        <dbReference type="ARBA" id="ARBA00023065"/>
    </source>
</evidence>
<dbReference type="PANTHER" id="PTHR30069">
    <property type="entry name" value="TONB-DEPENDENT OUTER MEMBRANE RECEPTOR"/>
    <property type="match status" value="1"/>
</dbReference>
<dbReference type="RefSeq" id="WP_163316854.1">
    <property type="nucleotide sequence ID" value="NZ_JAAGAA010000011.1"/>
</dbReference>
<comment type="similarity">
    <text evidence="2 12 13">Belongs to the TonB-dependent receptor family.</text>
</comment>
<dbReference type="GO" id="GO:0006811">
    <property type="term" value="P:monoatomic ion transport"/>
    <property type="evidence" value="ECO:0007669"/>
    <property type="project" value="UniProtKB-KW"/>
</dbReference>
<evidence type="ECO:0000256" key="2">
    <source>
        <dbReference type="ARBA" id="ARBA00009810"/>
    </source>
</evidence>
<dbReference type="InterPro" id="IPR037066">
    <property type="entry name" value="Plug_dom_sf"/>
</dbReference>
<dbReference type="InterPro" id="IPR012910">
    <property type="entry name" value="Plug_dom"/>
</dbReference>
<evidence type="ECO:0000256" key="8">
    <source>
        <dbReference type="ARBA" id="ARBA00023077"/>
    </source>
</evidence>
<keyword evidence="7" id="KW-0406">Ion transport</keyword>
<feature type="domain" description="TonB-dependent receptor plug" evidence="17">
    <location>
        <begin position="43"/>
        <end position="148"/>
    </location>
</feature>
<evidence type="ECO:0000259" key="16">
    <source>
        <dbReference type="Pfam" id="PF00593"/>
    </source>
</evidence>
<evidence type="ECO:0000313" key="18">
    <source>
        <dbReference type="EMBL" id="NDV13673.1"/>
    </source>
</evidence>
<sequence length="613" mass="66621">MFARKPLAALIVLAVTPAAFAATAPLQAEEVVVTATRTPTPVSKVLSDVTVITREEIEETGATQLTELLARQPGIEVTSTGGLGSTASVHIRGANANQTLVLVDGMRIVSGTLGATSLQHLPLELIDRVEIVRGPVSGVYGADAIGGVIQVFTRKGSGAPKFHASLGFGEYGTVEAGVGVNGQLGDTAFGLNLSHQSTHGFSAKNAGSDSSWGKHNPDRDGYRESGYSAYLEHALAPGQSLTARAFQSFANNEYDTSAPDRGQDEIRTRLTGQSVESRNRLGERWTSTLRFARTQDRSEDFTGGKMDQRSSLFKTTQDEWTWLNDLALDVGKVQLGASHLKQEVDSLKAYAETEKTVKSAFAGYQGELGSHLWQANLRHDDDSTFGGQTTGLVGYGYRFDRHWLARASYGTAFKAPTFNDLYWPGDGNPDLKPEHARNLEAALEWADGPHRTKLTWFRNKVDDLIQWADDGTGYWKPFNVAQARLAGYTLEAGTQLAGFDLSASATWLDARDSKTGQRLDRRAQRFASANVSRMVGDWTLGGSLQASGERLDKGGSKVLPGYATVNLYADLKLDAEWTATARIENVADRDYETAYGYNTAGRTWFVGVRYQPK</sequence>
<evidence type="ECO:0000256" key="4">
    <source>
        <dbReference type="ARBA" id="ARBA00022452"/>
    </source>
</evidence>
<dbReference type="Gene3D" id="2.40.170.20">
    <property type="entry name" value="TonB-dependent receptor, beta-barrel domain"/>
    <property type="match status" value="1"/>
</dbReference>
<evidence type="ECO:0000256" key="5">
    <source>
        <dbReference type="ARBA" id="ARBA00022692"/>
    </source>
</evidence>
<keyword evidence="4 12" id="KW-1134">Transmembrane beta strand</keyword>
<evidence type="ECO:0000259" key="17">
    <source>
        <dbReference type="Pfam" id="PF07715"/>
    </source>
</evidence>
<keyword evidence="8 13" id="KW-0798">TonB box</keyword>
<dbReference type="SUPFAM" id="SSF56935">
    <property type="entry name" value="Porins"/>
    <property type="match status" value="1"/>
</dbReference>
<feature type="signal peptide" evidence="15">
    <location>
        <begin position="1"/>
        <end position="21"/>
    </location>
</feature>
<accession>A0A6B2KUH9</accession>
<name>A0A6B2KUH9_9NEIS</name>
<evidence type="ECO:0000256" key="3">
    <source>
        <dbReference type="ARBA" id="ARBA00022448"/>
    </source>
</evidence>
<dbReference type="PANTHER" id="PTHR30069:SF53">
    <property type="entry name" value="COLICIN I RECEPTOR-RELATED"/>
    <property type="match status" value="1"/>
</dbReference>
<keyword evidence="9 12" id="KW-0472">Membrane</keyword>
<keyword evidence="6 15" id="KW-0732">Signal</keyword>
<keyword evidence="19" id="KW-1185">Reference proteome</keyword>
<proteinExistence type="inferred from homology"/>
<dbReference type="InterPro" id="IPR000531">
    <property type="entry name" value="Beta-barrel_TonB"/>
</dbReference>
<gene>
    <name evidence="18" type="ORF">GZH52_12875</name>
</gene>
<evidence type="ECO:0000313" key="19">
    <source>
        <dbReference type="Proteomes" id="UP000482578"/>
    </source>
</evidence>
<feature type="region of interest" description="Disordered" evidence="14">
    <location>
        <begin position="200"/>
        <end position="219"/>
    </location>
</feature>
<keyword evidence="5 12" id="KW-0812">Transmembrane</keyword>
<evidence type="ECO:0000256" key="12">
    <source>
        <dbReference type="PROSITE-ProRule" id="PRU01360"/>
    </source>
</evidence>
<comment type="subcellular location">
    <subcellularLocation>
        <location evidence="1 12">Cell outer membrane</location>
        <topology evidence="1 12">Multi-pass membrane protein</topology>
    </subcellularLocation>
</comment>
<dbReference type="InterPro" id="IPR036942">
    <property type="entry name" value="Beta-barrel_TonB_sf"/>
</dbReference>
<keyword evidence="11 12" id="KW-0998">Cell outer membrane</keyword>
<dbReference type="GO" id="GO:0015889">
    <property type="term" value="P:cobalamin transport"/>
    <property type="evidence" value="ECO:0007669"/>
    <property type="project" value="TreeGrafter"/>
</dbReference>
<dbReference type="CDD" id="cd01347">
    <property type="entry name" value="ligand_gated_channel"/>
    <property type="match status" value="1"/>
</dbReference>